<dbReference type="InterPro" id="IPR031325">
    <property type="entry name" value="RHS_repeat"/>
</dbReference>
<sequence>MAARIRRSIVSIASLAVISLTAGAQNAPARFISATASGADWKCGSFSGTYSGVSEAISALMAYTASCPYLASLYVDTCSAVPANVSESGRCDYAYNKTAEGGGDHVGGSAAWTFCAANSLWVAQAGACVQIVDRYAGKPQSCEQPRGGNPIYPLTATKRQTESLTAEIGGIRLSAQYDSRRNFPAEGGAELPVSRPAPSFGSQWDSNLHKSLIFQTGLNGVKQGIQASRGGGVWVDFLLDASGLYRASTDVRDRLVATPDGWRYIDAAAQSVETYRADGRLVDIKSADGTVLTYLYSDVATPLTVAPVAGLIIGIQDQTGRVLQFAYEQDASTGVPRIKSITDPDGRTILVSYLVGGMLSQFTWQDSTSRQYVYELPGLPWALTGILDENASRHSTYTYDVAGRAIGTELAGGVNRFTASYVSVPTWNVSETFDATAGVVWRDHAWGLPVAPSMTTPNGSITNYGVEMGLGIPRVASQSQPAGAGCAAASSSTYYDTAGLVRASVDFNAVKTCFDNDSGRRLETARVEGLNHATEACQYPVSGNVIPAGNVKRKISTQWHPIWNLKTRLAEPKKITTWVYNGQPDPTAGNVALNCAPATAVLPDGNPIAVLCKQVEQATTDVNGSAGFAATPSGAARVTSYTYNAFGQVLTARDALGNLTTYAYYADSTVDHTLGDLQSITNAAGHITQFTVYDRAGRLKRSVDPNGVVTNITYTPRGWVNSVAVSPPTGAGAAQTTSYLYDGVGQLKEATLPDATKITYSYDAAHRLTGIKDGAGNTITYTLDNAGNRTAEALKDPAGVLARNVTRVYDALGRVQSVTGVQP</sequence>
<dbReference type="Gene3D" id="2.180.10.10">
    <property type="entry name" value="RHS repeat-associated core"/>
    <property type="match status" value="2"/>
</dbReference>
<dbReference type="Pfam" id="PF05593">
    <property type="entry name" value="RHS_repeat"/>
    <property type="match status" value="1"/>
</dbReference>
<evidence type="ECO:0000313" key="3">
    <source>
        <dbReference type="Proteomes" id="UP001235760"/>
    </source>
</evidence>
<feature type="chain" id="PRO_5045723655" description="YD repeat-containing protein" evidence="1">
    <location>
        <begin position="25"/>
        <end position="823"/>
    </location>
</feature>
<dbReference type="InterPro" id="IPR006530">
    <property type="entry name" value="YD"/>
</dbReference>
<dbReference type="PANTHER" id="PTHR32305:SF15">
    <property type="entry name" value="PROTEIN RHSA-RELATED"/>
    <property type="match status" value="1"/>
</dbReference>
<comment type="caution">
    <text evidence="2">The sequence shown here is derived from an EMBL/GenBank/DDBJ whole genome shotgun (WGS) entry which is preliminary data.</text>
</comment>
<dbReference type="EMBL" id="JAUZEE010000004">
    <property type="protein sequence ID" value="MDP4300946.1"/>
    <property type="molecule type" value="Genomic_DNA"/>
</dbReference>
<keyword evidence="3" id="KW-1185">Reference proteome</keyword>
<dbReference type="InterPro" id="IPR050708">
    <property type="entry name" value="T6SS_VgrG/RHS"/>
</dbReference>
<dbReference type="PANTHER" id="PTHR32305">
    <property type="match status" value="1"/>
</dbReference>
<evidence type="ECO:0000256" key="1">
    <source>
        <dbReference type="SAM" id="SignalP"/>
    </source>
</evidence>
<feature type="signal peptide" evidence="1">
    <location>
        <begin position="1"/>
        <end position="24"/>
    </location>
</feature>
<dbReference type="Proteomes" id="UP001235760">
    <property type="component" value="Unassembled WGS sequence"/>
</dbReference>
<evidence type="ECO:0008006" key="4">
    <source>
        <dbReference type="Google" id="ProtNLM"/>
    </source>
</evidence>
<keyword evidence="1" id="KW-0732">Signal</keyword>
<protein>
    <recommendedName>
        <fullName evidence="4">YD repeat-containing protein</fullName>
    </recommendedName>
</protein>
<gene>
    <name evidence="2" type="ORF">Q8X39_09895</name>
</gene>
<name>A0ABT9G381_LEPDI</name>
<accession>A0ABT9G381</accession>
<organism evidence="2 3">
    <name type="scientific">Leptothrix discophora</name>
    <dbReference type="NCBI Taxonomy" id="89"/>
    <lineage>
        <taxon>Bacteria</taxon>
        <taxon>Pseudomonadati</taxon>
        <taxon>Pseudomonadota</taxon>
        <taxon>Betaproteobacteria</taxon>
        <taxon>Burkholderiales</taxon>
        <taxon>Sphaerotilaceae</taxon>
        <taxon>Leptothrix</taxon>
    </lineage>
</organism>
<dbReference type="NCBIfam" id="TIGR01643">
    <property type="entry name" value="YD_repeat_2x"/>
    <property type="match status" value="2"/>
</dbReference>
<dbReference type="RefSeq" id="WP_305749496.1">
    <property type="nucleotide sequence ID" value="NZ_JAUZEE010000004.1"/>
</dbReference>
<evidence type="ECO:0000313" key="2">
    <source>
        <dbReference type="EMBL" id="MDP4300946.1"/>
    </source>
</evidence>
<reference evidence="2 3" key="1">
    <citation type="submission" date="2023-08" db="EMBL/GenBank/DDBJ databases">
        <authorList>
            <person name="Roldan D.M."/>
            <person name="Menes R.J."/>
        </authorList>
    </citation>
    <scope>NUCLEOTIDE SEQUENCE [LARGE SCALE GENOMIC DNA]</scope>
    <source>
        <strain evidence="2 3">CCM 2812</strain>
    </source>
</reference>
<proteinExistence type="predicted"/>